<keyword evidence="2" id="KW-0472">Membrane</keyword>
<evidence type="ECO:0000313" key="4">
    <source>
        <dbReference type="Proteomes" id="UP001140949"/>
    </source>
</evidence>
<dbReference type="EMBL" id="JANAVB010006598">
    <property type="protein sequence ID" value="KAJ6844693.1"/>
    <property type="molecule type" value="Genomic_DNA"/>
</dbReference>
<keyword evidence="2" id="KW-0812">Transmembrane</keyword>
<keyword evidence="4" id="KW-1185">Reference proteome</keyword>
<sequence>MMQLNFPHSPIPILNSNNYNSHYYPPLRTRSRSRWPLPPLRSAVEKEGESEVEFDRARAREALQKLDEQLQSLSDQEALLKKTRPPSPYQEPNLERDFVTGTKRTDEMPEISGSYLAYSAVALLILTIFNNIVFNSFVKPSIDGPERYVTIERVPLSEPKYNNSSM</sequence>
<organism evidence="3 4">
    <name type="scientific">Iris pallida</name>
    <name type="common">Sweet iris</name>
    <dbReference type="NCBI Taxonomy" id="29817"/>
    <lineage>
        <taxon>Eukaryota</taxon>
        <taxon>Viridiplantae</taxon>
        <taxon>Streptophyta</taxon>
        <taxon>Embryophyta</taxon>
        <taxon>Tracheophyta</taxon>
        <taxon>Spermatophyta</taxon>
        <taxon>Magnoliopsida</taxon>
        <taxon>Liliopsida</taxon>
        <taxon>Asparagales</taxon>
        <taxon>Iridaceae</taxon>
        <taxon>Iridoideae</taxon>
        <taxon>Irideae</taxon>
        <taxon>Iris</taxon>
    </lineage>
</organism>
<dbReference type="AlphaFoldDB" id="A0AAX6HVF8"/>
<comment type="caution">
    <text evidence="3">The sequence shown here is derived from an EMBL/GenBank/DDBJ whole genome shotgun (WGS) entry which is preliminary data.</text>
</comment>
<feature type="region of interest" description="Disordered" evidence="1">
    <location>
        <begin position="74"/>
        <end position="94"/>
    </location>
</feature>
<dbReference type="Proteomes" id="UP001140949">
    <property type="component" value="Unassembled WGS sequence"/>
</dbReference>
<evidence type="ECO:0000313" key="3">
    <source>
        <dbReference type="EMBL" id="KAJ6844693.1"/>
    </source>
</evidence>
<name>A0AAX6HVF8_IRIPA</name>
<protein>
    <submittedName>
        <fullName evidence="3">Uncharacterized protein</fullName>
    </submittedName>
</protein>
<reference evidence="3" key="2">
    <citation type="submission" date="2023-04" db="EMBL/GenBank/DDBJ databases">
        <authorList>
            <person name="Bruccoleri R.E."/>
            <person name="Oakeley E.J."/>
            <person name="Faust A.-M."/>
            <person name="Dessus-Babus S."/>
            <person name="Altorfer M."/>
            <person name="Burckhardt D."/>
            <person name="Oertli M."/>
            <person name="Naumann U."/>
            <person name="Petersen F."/>
            <person name="Wong J."/>
        </authorList>
    </citation>
    <scope>NUCLEOTIDE SEQUENCE</scope>
    <source>
        <strain evidence="3">GSM-AAB239-AS_SAM_17_03QT</strain>
        <tissue evidence="3">Leaf</tissue>
    </source>
</reference>
<proteinExistence type="predicted"/>
<gene>
    <name evidence="3" type="ORF">M6B38_291125</name>
</gene>
<feature type="transmembrane region" description="Helical" evidence="2">
    <location>
        <begin position="115"/>
        <end position="138"/>
    </location>
</feature>
<reference evidence="3" key="1">
    <citation type="journal article" date="2023" name="GigaByte">
        <title>Genome assembly of the bearded iris, Iris pallida Lam.</title>
        <authorList>
            <person name="Bruccoleri R.E."/>
            <person name="Oakeley E.J."/>
            <person name="Faust A.M.E."/>
            <person name="Altorfer M."/>
            <person name="Dessus-Babus S."/>
            <person name="Burckhardt D."/>
            <person name="Oertli M."/>
            <person name="Naumann U."/>
            <person name="Petersen F."/>
            <person name="Wong J."/>
        </authorList>
    </citation>
    <scope>NUCLEOTIDE SEQUENCE</scope>
    <source>
        <strain evidence="3">GSM-AAB239-AS_SAM_17_03QT</strain>
    </source>
</reference>
<keyword evidence="2" id="KW-1133">Transmembrane helix</keyword>
<accession>A0AAX6HVF8</accession>
<dbReference type="GO" id="GO:0009535">
    <property type="term" value="C:chloroplast thylakoid membrane"/>
    <property type="evidence" value="ECO:0007669"/>
    <property type="project" value="TreeGrafter"/>
</dbReference>
<dbReference type="PANTHER" id="PTHR37716:SF1">
    <property type="entry name" value="OS07G0568900 PROTEIN"/>
    <property type="match status" value="1"/>
</dbReference>
<evidence type="ECO:0000256" key="1">
    <source>
        <dbReference type="SAM" id="MobiDB-lite"/>
    </source>
</evidence>
<dbReference type="PANTHER" id="PTHR37716">
    <property type="entry name" value="OS07G0568900 PROTEIN"/>
    <property type="match status" value="1"/>
</dbReference>
<evidence type="ECO:0000256" key="2">
    <source>
        <dbReference type="SAM" id="Phobius"/>
    </source>
</evidence>